<dbReference type="PROSITE" id="PS00633">
    <property type="entry name" value="BROMODOMAIN_1"/>
    <property type="match status" value="2"/>
</dbReference>
<feature type="compositionally biased region" description="Low complexity" evidence="3">
    <location>
        <begin position="1318"/>
        <end position="1344"/>
    </location>
</feature>
<comment type="caution">
    <text evidence="5">The sequence shown here is derived from an EMBL/GenBank/DDBJ whole genome shotgun (WGS) entry which is preliminary data.</text>
</comment>
<dbReference type="EMBL" id="JBIMZQ010000048">
    <property type="protein sequence ID" value="KAL3659280.1"/>
    <property type="molecule type" value="Genomic_DNA"/>
</dbReference>
<feature type="compositionally biased region" description="Low complexity" evidence="3">
    <location>
        <begin position="721"/>
        <end position="747"/>
    </location>
</feature>
<feature type="region of interest" description="Disordered" evidence="3">
    <location>
        <begin position="1387"/>
        <end position="1422"/>
    </location>
</feature>
<feature type="compositionally biased region" description="Basic residues" evidence="3">
    <location>
        <begin position="185"/>
        <end position="204"/>
    </location>
</feature>
<feature type="compositionally biased region" description="Basic residues" evidence="3">
    <location>
        <begin position="162"/>
        <end position="176"/>
    </location>
</feature>
<organism evidence="5 6">
    <name type="scientific">Phytophthora oleae</name>
    <dbReference type="NCBI Taxonomy" id="2107226"/>
    <lineage>
        <taxon>Eukaryota</taxon>
        <taxon>Sar</taxon>
        <taxon>Stramenopiles</taxon>
        <taxon>Oomycota</taxon>
        <taxon>Peronosporomycetes</taxon>
        <taxon>Peronosporales</taxon>
        <taxon>Peronosporaceae</taxon>
        <taxon>Phytophthora</taxon>
    </lineage>
</organism>
<keyword evidence="1 2" id="KW-0103">Bromodomain</keyword>
<feature type="domain" description="Bromo" evidence="4">
    <location>
        <begin position="22"/>
        <end position="93"/>
    </location>
</feature>
<dbReference type="SMART" id="SM00297">
    <property type="entry name" value="BROMO"/>
    <property type="match status" value="5"/>
</dbReference>
<name>A0ABD3EXM1_9STRA</name>
<feature type="compositionally biased region" description="Basic and acidic residues" evidence="3">
    <location>
        <begin position="205"/>
        <end position="215"/>
    </location>
</feature>
<feature type="region of interest" description="Disordered" evidence="3">
    <location>
        <begin position="518"/>
        <end position="599"/>
    </location>
</feature>
<evidence type="ECO:0000259" key="4">
    <source>
        <dbReference type="PROSITE" id="PS50014"/>
    </source>
</evidence>
<feature type="region of interest" description="Disordered" evidence="3">
    <location>
        <begin position="1260"/>
        <end position="1344"/>
    </location>
</feature>
<dbReference type="Gene3D" id="1.20.920.10">
    <property type="entry name" value="Bromodomain-like"/>
    <property type="match status" value="6"/>
</dbReference>
<feature type="compositionally biased region" description="Low complexity" evidence="3">
    <location>
        <begin position="831"/>
        <end position="846"/>
    </location>
</feature>
<dbReference type="InterPro" id="IPR001487">
    <property type="entry name" value="Bromodomain"/>
</dbReference>
<dbReference type="Pfam" id="PF00439">
    <property type="entry name" value="Bromodomain"/>
    <property type="match status" value="6"/>
</dbReference>
<feature type="compositionally biased region" description="Basic and acidic residues" evidence="3">
    <location>
        <begin position="1260"/>
        <end position="1283"/>
    </location>
</feature>
<evidence type="ECO:0000256" key="1">
    <source>
        <dbReference type="ARBA" id="ARBA00023117"/>
    </source>
</evidence>
<dbReference type="SUPFAM" id="SSF47370">
    <property type="entry name" value="Bromodomain"/>
    <property type="match status" value="6"/>
</dbReference>
<dbReference type="InterPro" id="IPR050935">
    <property type="entry name" value="Bromo_chromatin_reader"/>
</dbReference>
<feature type="domain" description="Bromo" evidence="4">
    <location>
        <begin position="1150"/>
        <end position="1223"/>
    </location>
</feature>
<feature type="compositionally biased region" description="Basic and acidic residues" evidence="3">
    <location>
        <begin position="863"/>
        <end position="874"/>
    </location>
</feature>
<feature type="domain" description="Bromo" evidence="4">
    <location>
        <begin position="1014"/>
        <end position="1078"/>
    </location>
</feature>
<feature type="compositionally biased region" description="Polar residues" evidence="3">
    <location>
        <begin position="910"/>
        <end position="925"/>
    </location>
</feature>
<feature type="compositionally biased region" description="Low complexity" evidence="3">
    <location>
        <begin position="577"/>
        <end position="586"/>
    </location>
</feature>
<protein>
    <recommendedName>
        <fullName evidence="4">Bromo domain-containing protein</fullName>
    </recommendedName>
</protein>
<dbReference type="InterPro" id="IPR018359">
    <property type="entry name" value="Bromodomain_CS"/>
</dbReference>
<gene>
    <name evidence="5" type="ORF">V7S43_015858</name>
</gene>
<feature type="region of interest" description="Disordered" evidence="3">
    <location>
        <begin position="961"/>
        <end position="990"/>
    </location>
</feature>
<feature type="region of interest" description="Disordered" evidence="3">
    <location>
        <begin position="132"/>
        <end position="271"/>
    </location>
</feature>
<dbReference type="PANTHER" id="PTHR22880">
    <property type="entry name" value="FALZ-RELATED BROMODOMAIN-CONTAINING PROTEINS"/>
    <property type="match status" value="1"/>
</dbReference>
<sequence>MISETAHAECVRLLELLTNPRVQESWSWVFMTPVNIPGYDKVIKRPMDLGTIKKNLGVKPSRCRFKSHDKFARDVRLVFQNALVYNKDDQDVKGSVYAAAQHLLRVFETAYAKAIDNVFKADDAAVAAAKAAHREAKEEKRRSEGGEAARRDGEGGSSSSPSHHHHHRSSSSHHRHREDGEESSKHRHKHSKKDKKSKKSKKKSKDREKDREHRHSSSSNGESKKKSHRSEHEGSAAVSSSVVTKEAVPVVPRSSVTPSAPVSQSSSSVVKRELTPAQASGVKMTDAEVTVCLSLLMKLVKYKEGNISPAAPFLQPVDLAHFPDYRIKVPNRMHLYGVQKKLRSGSYPTIDAFAYDMRLIFSNCLVYNSDVILSKVMRNHAVTLMKLFESQFAKIGGSWPGVPERWKCHQIIHEILAHRTDGQETAQWFKYPIESYYDSPDQIPYNYYKTVTEPMDIGTVSSKLHLGEYKHTSEFVAGMKLVFDNCIRYWRPDPQGQTYCESAETLLRVLHSRSAAFGSSASSSGVSTEKQRSTSSSSSKTKPISTGSHASSSLASSVPAASLSETEHEKTKKKSSSKSSSKPSKSSKPRESGGGLPEKDICLGIMKQLRGHKMKGFRGIEIKTAGPFLTAVDTTKYPDYLTIVSEPMDFAKIERKLKSDRYGSVDEFSADVHLIFSNCHKYNSDPVEGADIRAMATNLRNYFVELCNEKLGPLDGMMNGPTQTPTHSAQPTSTPSSTTAAQSKPAALTRPLDTKARASVTGAGSSSLHKPVKKSPAPSPTKRSSSASVAGSSSINTPVRDLKREKQSASSSNRKVLEAKPALSSKPTAQVKSESAPVAAAAASNVSKDETLDISSVAGLTPEEAKRLRKEMKEKRRKEKKEKKEKKKKDKEKKREKKEKKERSKPPTAVQDTGLTTQGSSTARPFASATTATVHLPPPAPVGVPAKAAPAVTPSGSAAIASKRGLVEPHLGSSSASSKKSKKHKKSDLNSWETACDRVLNRLAKIEQVAKLHFNHPLLEVFPHLTAEYSSLISEPMDLRTLREQLHSHTLTQTDFLRKGRLIFQNAVKFNCADDPASVQVRDMSAHLLWYFDSLCAELQIIPVPEVSVEQGRAKRDQLRRERAEFVSTVPVELKAKECQKLLRVLNSQKHDKNCWPFRKPVRMLFPGLSPDYFDIIKTPMDLSTIADNLTAFEYKVHGEFIRDVRLTLENAMIYNRADKDREGWSVYSAAVHMLAVVDDLWGDVTLEVTEKTRRRELLRKERMNDSKRKRSDISEVGDERERKTHKQHHHSTVGGEAGHKHHHKHHHKSSKHRGDEAASAGTGIAGSAATPSKSAPSAAPVATATSVVGTIVVSGANGARDDTNASDATATRVKLQLSIGRPNMERMNKQERKAEEKRRKRARREEEMARTEKRRRTAVAATDDALREAEIRSRRKLQKLEMAEAVHLREERERRAAEEEAERARRAQMKLNVAAWTGVLIPASTKKRTGFWAKKHSKLQIPVVFQPPAINA</sequence>
<dbReference type="PRINTS" id="PR00503">
    <property type="entry name" value="BROMODOMAIN"/>
</dbReference>
<dbReference type="Proteomes" id="UP001632037">
    <property type="component" value="Unassembled WGS sequence"/>
</dbReference>
<accession>A0ABD3EXM1</accession>
<dbReference type="CDD" id="cd04369">
    <property type="entry name" value="Bromodomain"/>
    <property type="match status" value="3"/>
</dbReference>
<feature type="compositionally biased region" description="Low complexity" evidence="3">
    <location>
        <begin position="784"/>
        <end position="794"/>
    </location>
</feature>
<feature type="compositionally biased region" description="Basic residues" evidence="3">
    <location>
        <begin position="875"/>
        <end position="898"/>
    </location>
</feature>
<reference evidence="5 6" key="1">
    <citation type="submission" date="2024-09" db="EMBL/GenBank/DDBJ databases">
        <title>Genome sequencing and assembly of Phytophthora oleae, isolate VK10A, causative agent of rot of olive drupes.</title>
        <authorList>
            <person name="Conti Taguali S."/>
            <person name="Riolo M."/>
            <person name="La Spada F."/>
            <person name="Cacciola S.O."/>
            <person name="Dionisio G."/>
        </authorList>
    </citation>
    <scope>NUCLEOTIDE SEQUENCE [LARGE SCALE GENOMIC DNA]</scope>
    <source>
        <strain evidence="5 6">VK10A</strain>
    </source>
</reference>
<evidence type="ECO:0000313" key="5">
    <source>
        <dbReference type="EMBL" id="KAL3659280.1"/>
    </source>
</evidence>
<evidence type="ECO:0000313" key="6">
    <source>
        <dbReference type="Proteomes" id="UP001632037"/>
    </source>
</evidence>
<feature type="region of interest" description="Disordered" evidence="3">
    <location>
        <begin position="714"/>
        <end position="925"/>
    </location>
</feature>
<feature type="compositionally biased region" description="Basic residues" evidence="3">
    <location>
        <begin position="1300"/>
        <end position="1312"/>
    </location>
</feature>
<feature type="compositionally biased region" description="Basic and acidic residues" evidence="3">
    <location>
        <begin position="1387"/>
        <end position="1412"/>
    </location>
</feature>
<feature type="domain" description="Bromo" evidence="4">
    <location>
        <begin position="305"/>
        <end position="375"/>
    </location>
</feature>
<keyword evidence="6" id="KW-1185">Reference proteome</keyword>
<evidence type="ECO:0000256" key="2">
    <source>
        <dbReference type="PROSITE-ProRule" id="PRU00035"/>
    </source>
</evidence>
<dbReference type="InterPro" id="IPR036427">
    <property type="entry name" value="Bromodomain-like_sf"/>
</dbReference>
<feature type="compositionally biased region" description="Low complexity" evidence="3">
    <location>
        <begin position="248"/>
        <end position="269"/>
    </location>
</feature>
<dbReference type="PROSITE" id="PS50014">
    <property type="entry name" value="BROMODOMAIN_2"/>
    <property type="match status" value="6"/>
</dbReference>
<proteinExistence type="predicted"/>
<feature type="domain" description="Bromo" evidence="4">
    <location>
        <begin position="421"/>
        <end position="497"/>
    </location>
</feature>
<evidence type="ECO:0000256" key="3">
    <source>
        <dbReference type="SAM" id="MobiDB-lite"/>
    </source>
</evidence>
<feature type="domain" description="Bromo" evidence="4">
    <location>
        <begin position="620"/>
        <end position="690"/>
    </location>
</feature>
<feature type="compositionally biased region" description="Low complexity" evidence="3">
    <location>
        <begin position="518"/>
        <end position="564"/>
    </location>
</feature>
<feature type="compositionally biased region" description="Basic and acidic residues" evidence="3">
    <location>
        <begin position="132"/>
        <end position="154"/>
    </location>
</feature>
<dbReference type="PANTHER" id="PTHR22880:SF225">
    <property type="entry name" value="BROMODOMAIN-CONTAINING PROTEIN BET-1-RELATED"/>
    <property type="match status" value="1"/>
</dbReference>